<feature type="domain" description="Enolase N-terminal" evidence="11">
    <location>
        <begin position="50"/>
        <end position="239"/>
    </location>
</feature>
<protein>
    <recommendedName>
        <fullName evidence="7">Enolase 4</fullName>
        <ecNumber evidence="3">4.2.1.11</ecNumber>
    </recommendedName>
    <alternativeName>
        <fullName evidence="6">2-phospho-D-glycerate hydro-lyase</fullName>
    </alternativeName>
</protein>
<dbReference type="PANTHER" id="PTHR11902:SF30">
    <property type="entry name" value="ENOLASE 4"/>
    <property type="match status" value="1"/>
</dbReference>
<feature type="region of interest" description="Disordered" evidence="9">
    <location>
        <begin position="158"/>
        <end position="185"/>
    </location>
</feature>
<dbReference type="GO" id="GO:0000015">
    <property type="term" value="C:phosphopyruvate hydratase complex"/>
    <property type="evidence" value="ECO:0007669"/>
    <property type="project" value="InterPro"/>
</dbReference>
<feature type="non-terminal residue" evidence="12">
    <location>
        <position position="584"/>
    </location>
</feature>
<dbReference type="OrthoDB" id="10009078at2759"/>
<comment type="similarity">
    <text evidence="2">Belongs to the enolase family.</text>
</comment>
<dbReference type="AlphaFoldDB" id="A0A7K9SSZ1"/>
<dbReference type="GO" id="GO:0000287">
    <property type="term" value="F:magnesium ion binding"/>
    <property type="evidence" value="ECO:0007669"/>
    <property type="project" value="InterPro"/>
</dbReference>
<evidence type="ECO:0000259" key="11">
    <source>
        <dbReference type="SMART" id="SM01193"/>
    </source>
</evidence>
<keyword evidence="13" id="KW-1185">Reference proteome</keyword>
<dbReference type="EC" id="4.2.1.11" evidence="3"/>
<dbReference type="EMBL" id="VWZX01003657">
    <property type="protein sequence ID" value="NXI38646.1"/>
    <property type="molecule type" value="Genomic_DNA"/>
</dbReference>
<reference evidence="12 13" key="1">
    <citation type="submission" date="2019-09" db="EMBL/GenBank/DDBJ databases">
        <title>Bird 10,000 Genomes (B10K) Project - Family phase.</title>
        <authorList>
            <person name="Zhang G."/>
        </authorList>
    </citation>
    <scope>NUCLEOTIDE SEQUENCE [LARGE SCALE GENOMIC DNA]</scope>
    <source>
        <strain evidence="12">B10K-DU-001-62</strain>
        <tissue evidence="12">Muscle</tissue>
    </source>
</reference>
<comment type="catalytic activity">
    <reaction evidence="8">
        <text>(2R)-2-phosphoglycerate = phosphoenolpyruvate + H2O</text>
        <dbReference type="Rhea" id="RHEA:10164"/>
        <dbReference type="ChEBI" id="CHEBI:15377"/>
        <dbReference type="ChEBI" id="CHEBI:58289"/>
        <dbReference type="ChEBI" id="CHEBI:58702"/>
        <dbReference type="EC" id="4.2.1.11"/>
    </reaction>
</comment>
<dbReference type="InterPro" id="IPR036849">
    <property type="entry name" value="Enolase-like_C_sf"/>
</dbReference>
<dbReference type="CDD" id="cd22974">
    <property type="entry name" value="DD_ENO4"/>
    <property type="match status" value="1"/>
</dbReference>
<dbReference type="Gene3D" id="3.20.20.120">
    <property type="entry name" value="Enolase-like C-terminal domain"/>
    <property type="match status" value="1"/>
</dbReference>
<dbReference type="Gene3D" id="3.30.390.10">
    <property type="entry name" value="Enolase-like, N-terminal domain"/>
    <property type="match status" value="1"/>
</dbReference>
<dbReference type="Pfam" id="PF00113">
    <property type="entry name" value="Enolase_C"/>
    <property type="match status" value="1"/>
</dbReference>
<evidence type="ECO:0000256" key="6">
    <source>
        <dbReference type="ARBA" id="ARBA00031125"/>
    </source>
</evidence>
<dbReference type="InterPro" id="IPR020810">
    <property type="entry name" value="Enolase_C"/>
</dbReference>
<dbReference type="UniPathway" id="UPA00109">
    <property type="reaction ID" value="UER00187"/>
</dbReference>
<dbReference type="GO" id="GO:0006096">
    <property type="term" value="P:glycolytic process"/>
    <property type="evidence" value="ECO:0007669"/>
    <property type="project" value="UniProtKB-UniPathway"/>
</dbReference>
<comment type="caution">
    <text evidence="12">The sequence shown here is derived from an EMBL/GenBank/DDBJ whole genome shotgun (WGS) entry which is preliminary data.</text>
</comment>
<evidence type="ECO:0000256" key="2">
    <source>
        <dbReference type="ARBA" id="ARBA00009604"/>
    </source>
</evidence>
<evidence type="ECO:0000256" key="7">
    <source>
        <dbReference type="ARBA" id="ARBA00034855"/>
    </source>
</evidence>
<feature type="non-terminal residue" evidence="12">
    <location>
        <position position="1"/>
    </location>
</feature>
<evidence type="ECO:0000256" key="4">
    <source>
        <dbReference type="ARBA" id="ARBA00023152"/>
    </source>
</evidence>
<evidence type="ECO:0000256" key="5">
    <source>
        <dbReference type="ARBA" id="ARBA00023239"/>
    </source>
</evidence>
<feature type="domain" description="Enolase C-terminal TIM barrel" evidence="10">
    <location>
        <begin position="251"/>
        <end position="560"/>
    </location>
</feature>
<evidence type="ECO:0000256" key="9">
    <source>
        <dbReference type="SAM" id="MobiDB-lite"/>
    </source>
</evidence>
<evidence type="ECO:0000259" key="10">
    <source>
        <dbReference type="SMART" id="SM01192"/>
    </source>
</evidence>
<evidence type="ECO:0000256" key="3">
    <source>
        <dbReference type="ARBA" id="ARBA00012058"/>
    </source>
</evidence>
<name>A0A7K9SSZ1_9PICI</name>
<feature type="region of interest" description="Disordered" evidence="9">
    <location>
        <begin position="309"/>
        <end position="334"/>
    </location>
</feature>
<proteinExistence type="inferred from homology"/>
<evidence type="ECO:0000256" key="1">
    <source>
        <dbReference type="ARBA" id="ARBA00005031"/>
    </source>
</evidence>
<evidence type="ECO:0000256" key="8">
    <source>
        <dbReference type="ARBA" id="ARBA00048333"/>
    </source>
</evidence>
<organism evidence="12 13">
    <name type="scientific">Galbula dea</name>
    <dbReference type="NCBI Taxonomy" id="1109041"/>
    <lineage>
        <taxon>Eukaryota</taxon>
        <taxon>Metazoa</taxon>
        <taxon>Chordata</taxon>
        <taxon>Craniata</taxon>
        <taxon>Vertebrata</taxon>
        <taxon>Euteleostomi</taxon>
        <taxon>Archelosauria</taxon>
        <taxon>Archosauria</taxon>
        <taxon>Dinosauria</taxon>
        <taxon>Saurischia</taxon>
        <taxon>Theropoda</taxon>
        <taxon>Coelurosauria</taxon>
        <taxon>Aves</taxon>
        <taxon>Neognathae</taxon>
        <taxon>Neoaves</taxon>
        <taxon>Telluraves</taxon>
        <taxon>Coraciimorphae</taxon>
        <taxon>Piciformes</taxon>
        <taxon>Galbulidae</taxon>
        <taxon>Galbula</taxon>
    </lineage>
</organism>
<dbReference type="Pfam" id="PF03952">
    <property type="entry name" value="Enolase_N"/>
    <property type="match status" value="1"/>
</dbReference>
<gene>
    <name evidence="12" type="primary">Eno4</name>
    <name evidence="12" type="ORF">GALDEA_R02243</name>
</gene>
<keyword evidence="5" id="KW-0456">Lyase</keyword>
<dbReference type="InterPro" id="IPR047500">
    <property type="entry name" value="DD_ENO4"/>
</dbReference>
<keyword evidence="4" id="KW-0324">Glycolysis</keyword>
<dbReference type="GO" id="GO:0004634">
    <property type="term" value="F:phosphopyruvate hydratase activity"/>
    <property type="evidence" value="ECO:0007669"/>
    <property type="project" value="UniProtKB-EC"/>
</dbReference>
<sequence length="584" mass="64758">LRQKAAEYYRSHLVPQRLEETLNALFPLRPTDLYGEMANYFSKFSKAPIICKLIGRKVLDGVGQPTLEVEIYCTVKNYEKRICSIVMSSHSQMPENALPETTEADEKERNDSVNTAVEWVNGSLNTMLRDLKPTNQCEVDKILGEYFTKMVEEQKEIQKQAEEEAEGTLPLTSCPPPAALPEKKKAAKAGKKVAVAERMIPPAEPAESVLCGSLAIGGTSLAVAKAGATISRIPLYLHIALLKQDQDSPKKMTLPLPMVTLLNCEKIPPAKLKLVKEVMLIPPVQLSLKQGIERILHIQKEMVRLLEPPDKVSSPQVTDSKNGRAHKTGKKGPPRALKRISHLGCLITGCDNVDQPLHLMQTACNNIGLELGTDMYLAINCAAQELMDYVKGKYEILTGTFKSPDEMVDMYVELVNKFPFIIALIDPLRKEDRQHWSKICCALGSKCYLIAEDAATYISKFKIDQNINIPTCSGVVLKYINQTKVSDLIELTGLLDGQRHITILGSPDGESSDDSLVDLAVGLGARFIKLGGLSRGERVTKYNRLLAIEEELAKNRALREANLEFIAFDEESQPEKQLSEVLPP</sequence>
<accession>A0A7K9SSZ1</accession>
<dbReference type="InterPro" id="IPR000941">
    <property type="entry name" value="Enolase"/>
</dbReference>
<dbReference type="InterPro" id="IPR020811">
    <property type="entry name" value="Enolase_N"/>
</dbReference>
<feature type="compositionally biased region" description="Basic residues" evidence="9">
    <location>
        <begin position="323"/>
        <end position="334"/>
    </location>
</feature>
<dbReference type="SUPFAM" id="SSF51604">
    <property type="entry name" value="Enolase C-terminal domain-like"/>
    <property type="match status" value="1"/>
</dbReference>
<dbReference type="PANTHER" id="PTHR11902">
    <property type="entry name" value="ENOLASE"/>
    <property type="match status" value="1"/>
</dbReference>
<dbReference type="SMART" id="SM01193">
    <property type="entry name" value="Enolase_N"/>
    <property type="match status" value="1"/>
</dbReference>
<comment type="pathway">
    <text evidence="1">Carbohydrate degradation; glycolysis; pyruvate from D-glyceraldehyde 3-phosphate: step 4/5.</text>
</comment>
<evidence type="ECO:0000313" key="12">
    <source>
        <dbReference type="EMBL" id="NXI38646.1"/>
    </source>
</evidence>
<dbReference type="SMART" id="SM01192">
    <property type="entry name" value="Enolase_C"/>
    <property type="match status" value="1"/>
</dbReference>
<evidence type="ECO:0000313" key="13">
    <source>
        <dbReference type="Proteomes" id="UP000566440"/>
    </source>
</evidence>
<dbReference type="SUPFAM" id="SSF54826">
    <property type="entry name" value="Enolase N-terminal domain-like"/>
    <property type="match status" value="1"/>
</dbReference>
<dbReference type="InterPro" id="IPR029017">
    <property type="entry name" value="Enolase-like_N"/>
</dbReference>
<dbReference type="Proteomes" id="UP000566440">
    <property type="component" value="Unassembled WGS sequence"/>
</dbReference>